<dbReference type="EMBL" id="CACSII010000001">
    <property type="protein sequence ID" value="CAA0081195.1"/>
    <property type="molecule type" value="Genomic_DNA"/>
</dbReference>
<evidence type="ECO:0000256" key="1">
    <source>
        <dbReference type="SAM" id="MobiDB-lite"/>
    </source>
</evidence>
<evidence type="ECO:0000313" key="2">
    <source>
        <dbReference type="EMBL" id="CAA0081195.1"/>
    </source>
</evidence>
<evidence type="ECO:0008006" key="4">
    <source>
        <dbReference type="Google" id="ProtNLM"/>
    </source>
</evidence>
<dbReference type="Proteomes" id="UP000434580">
    <property type="component" value="Unassembled WGS sequence"/>
</dbReference>
<dbReference type="Pfam" id="PF07793">
    <property type="entry name" value="DUF1631"/>
    <property type="match status" value="1"/>
</dbReference>
<proteinExistence type="predicted"/>
<protein>
    <recommendedName>
        <fullName evidence="4">Thymidine phosphorylase</fullName>
    </recommendedName>
</protein>
<dbReference type="OrthoDB" id="6188167at2"/>
<organism evidence="2 3">
    <name type="scientific">BD1-7 clade bacterium</name>
    <dbReference type="NCBI Taxonomy" id="2029982"/>
    <lineage>
        <taxon>Bacteria</taxon>
        <taxon>Pseudomonadati</taxon>
        <taxon>Pseudomonadota</taxon>
        <taxon>Gammaproteobacteria</taxon>
        <taxon>Cellvibrionales</taxon>
        <taxon>Spongiibacteraceae</taxon>
        <taxon>BD1-7 clade</taxon>
    </lineage>
</organism>
<feature type="region of interest" description="Disordered" evidence="1">
    <location>
        <begin position="561"/>
        <end position="621"/>
    </location>
</feature>
<feature type="compositionally biased region" description="Polar residues" evidence="1">
    <location>
        <begin position="608"/>
        <end position="621"/>
    </location>
</feature>
<reference evidence="2 3" key="1">
    <citation type="submission" date="2019-11" db="EMBL/GenBank/DDBJ databases">
        <authorList>
            <person name="Holert J."/>
        </authorList>
    </citation>
    <scope>NUCLEOTIDE SEQUENCE [LARGE SCALE GENOMIC DNA]</scope>
    <source>
        <strain evidence="2">BC5_2</strain>
    </source>
</reference>
<dbReference type="AlphaFoldDB" id="A0A5S9MVR0"/>
<gene>
    <name evidence="2" type="ORF">DPBNPPHM_00326</name>
</gene>
<feature type="compositionally biased region" description="Low complexity" evidence="1">
    <location>
        <begin position="592"/>
        <end position="601"/>
    </location>
</feature>
<feature type="compositionally biased region" description="Low complexity" evidence="1">
    <location>
        <begin position="567"/>
        <end position="577"/>
    </location>
</feature>
<name>A0A5S9MVR0_9GAMM</name>
<accession>A0A5S9MVR0</accession>
<sequence length="775" mass="85982">MESGSPKALEKILDATVRQVAECTQQLLDHPPFASVSALSSNKLSMINAFEDRQKASFNRLMKPIEREVRRGVIGEVQRSFENLRLVDKEELTLKLIGDHFLEQLDDGINTKMALLAMRFEYTCGQDLEIEDLPIGHILLAEHLLAAVKSVELEPGVRAAFYKNLLTTLADSYIDLVNIANNLFIDAGVLADLNDSDGQSRFKRNHQKIEAAKKRKALIASVSHEVKFDDDGNPIPPDMDEVLEHLQIPDTAKAHVIESDLMAPQIDDKSLLQTVDKLNDLHAPASADDDGYQTKHRDESLADQLANHVGLKDFSLDKKNANTISMMSMLFEDLFANTHFADPIKALLEQLQLPILKTAIMDKKFFADSGNPAQTLLDKIAEQGAAWSPDKKPEKDFQYKSMAGIIRELNANFDGTYAVFSDAAFKLDSFNKKNQERTAKIETRIVSMEKARARHDRAKQESAAHIEQIFGRFQLPEPMQVFVDSAWQSVLFFIHNKYDNTDNHQWQTATMAELKLMKVLSGMQQDKKETIYDLQSQMLEVGQQKGDVNLALKHIIPHMQKTERAQPKAPQPAVQPATSLLNDPEPSSTGLPDPIVDIADIPPVPQQRPANISSASETAPSAVQSAIDKKLADQGSVSLFEDGLLDEPDTLANTPIIDSELPPAIDQPLSEDQPLLDTAADVLVHTEAELQALPSQLSIGSWLLDKRGDGEEKIKVAAYIKHTDNFILVKRNGTKAAAPTSADLLTWLKRGEVELIESALAFDRALESVITGLRA</sequence>
<dbReference type="InterPro" id="IPR012434">
    <property type="entry name" value="DUF1631"/>
</dbReference>
<feature type="compositionally biased region" description="Polar residues" evidence="1">
    <location>
        <begin position="578"/>
        <end position="590"/>
    </location>
</feature>
<evidence type="ECO:0000313" key="3">
    <source>
        <dbReference type="Proteomes" id="UP000434580"/>
    </source>
</evidence>